<dbReference type="Proteomes" id="UP000831785">
    <property type="component" value="Chromosome"/>
</dbReference>
<keyword evidence="3" id="KW-1185">Reference proteome</keyword>
<protein>
    <recommendedName>
        <fullName evidence="4">DUF481 domain-containing protein</fullName>
    </recommendedName>
</protein>
<evidence type="ECO:0000313" key="2">
    <source>
        <dbReference type="EMBL" id="UOQ52037.1"/>
    </source>
</evidence>
<accession>A0ABY4F7Q5</accession>
<name>A0ABY4F7Q5_9BACT</name>
<proteinExistence type="predicted"/>
<keyword evidence="1" id="KW-0732">Signal</keyword>
<reference evidence="2 3" key="1">
    <citation type="submission" date="2022-04" db="EMBL/GenBank/DDBJ databases">
        <title>Hymenobacter sp. isolated from the air.</title>
        <authorList>
            <person name="Won M."/>
            <person name="Lee C.-M."/>
            <person name="Woen H.-Y."/>
            <person name="Kwon S.-W."/>
        </authorList>
    </citation>
    <scope>NUCLEOTIDE SEQUENCE [LARGE SCALE GENOMIC DNA]</scope>
    <source>
        <strain evidence="3">5116 S-27</strain>
    </source>
</reference>
<dbReference type="EMBL" id="CP095049">
    <property type="protein sequence ID" value="UOQ52037.1"/>
    <property type="molecule type" value="Genomic_DNA"/>
</dbReference>
<gene>
    <name evidence="2" type="ORF">MUN80_20015</name>
</gene>
<evidence type="ECO:0008006" key="4">
    <source>
        <dbReference type="Google" id="ProtNLM"/>
    </source>
</evidence>
<dbReference type="RefSeq" id="WP_244715647.1">
    <property type="nucleotide sequence ID" value="NZ_CP095049.1"/>
</dbReference>
<evidence type="ECO:0000313" key="3">
    <source>
        <dbReference type="Proteomes" id="UP000831785"/>
    </source>
</evidence>
<evidence type="ECO:0000256" key="1">
    <source>
        <dbReference type="SAM" id="SignalP"/>
    </source>
</evidence>
<organism evidence="2 3">
    <name type="scientific">Hymenobacter cellulosivorans</name>
    <dbReference type="NCBI Taxonomy" id="2932249"/>
    <lineage>
        <taxon>Bacteria</taxon>
        <taxon>Pseudomonadati</taxon>
        <taxon>Bacteroidota</taxon>
        <taxon>Cytophagia</taxon>
        <taxon>Cytophagales</taxon>
        <taxon>Hymenobacteraceae</taxon>
        <taxon>Hymenobacter</taxon>
    </lineage>
</organism>
<feature type="signal peptide" evidence="1">
    <location>
        <begin position="1"/>
        <end position="19"/>
    </location>
</feature>
<sequence>MKTYCLALALAALPGVLLAQDAPAGFATRNQLTVGPTLGNRKVKDLQASPLMYVANPAGLQLTYAHISERSRFRAEVQAGTSSFTAPALGPRTYIFTDEKITGETTRSTLVLAPDLYQGSVQISYLRRVNTANPANKWRSFAGLSLHDQVSYADGVAMTTWALNSATLNLALAGEWHLRPAHVLTLQGAVPLVGLVSRLPYSNVLSYPERSYAHLFFSQGTRLATWNRLQRLQLQVGYEAQLSPHFGLGLQYQVEWFHYSRPRSITSLSNQGNLQVIYHF</sequence>
<feature type="chain" id="PRO_5045385734" description="DUF481 domain-containing protein" evidence="1">
    <location>
        <begin position="20"/>
        <end position="280"/>
    </location>
</feature>